<organism evidence="2 3">
    <name type="scientific">Helicobacter saguini</name>
    <dbReference type="NCBI Taxonomy" id="1548018"/>
    <lineage>
        <taxon>Bacteria</taxon>
        <taxon>Pseudomonadati</taxon>
        <taxon>Campylobacterota</taxon>
        <taxon>Epsilonproteobacteria</taxon>
        <taxon>Campylobacterales</taxon>
        <taxon>Helicobacteraceae</taxon>
        <taxon>Helicobacter</taxon>
    </lineage>
</organism>
<dbReference type="Proteomes" id="UP000029714">
    <property type="component" value="Unassembled WGS sequence"/>
</dbReference>
<dbReference type="GO" id="GO:0004354">
    <property type="term" value="F:glutamate dehydrogenase (NADP+) activity"/>
    <property type="evidence" value="ECO:0007669"/>
    <property type="project" value="TreeGrafter"/>
</dbReference>
<feature type="domain" description="Glutamate/phenylalanine/leucine/valine/L-tryptophan dehydrogenase C-terminal" evidence="1">
    <location>
        <begin position="210"/>
        <end position="344"/>
    </location>
</feature>
<dbReference type="PANTHER" id="PTHR43571">
    <property type="entry name" value="NADP-SPECIFIC GLUTAMATE DEHYDROGENASE 1-RELATED"/>
    <property type="match status" value="1"/>
</dbReference>
<dbReference type="Gene3D" id="3.40.50.720">
    <property type="entry name" value="NAD(P)-binding Rossmann-like Domain"/>
    <property type="match status" value="1"/>
</dbReference>
<evidence type="ECO:0000313" key="3">
    <source>
        <dbReference type="Proteomes" id="UP000029714"/>
    </source>
</evidence>
<protein>
    <recommendedName>
        <fullName evidence="1">Glutamate/phenylalanine/leucine/valine/L-tryptophan dehydrogenase C-terminal domain-containing protein</fullName>
    </recommendedName>
</protein>
<dbReference type="Pfam" id="PF00208">
    <property type="entry name" value="ELFV_dehydrog"/>
    <property type="match status" value="1"/>
</dbReference>
<comment type="caution">
    <text evidence="2">The sequence shown here is derived from an EMBL/GenBank/DDBJ whole genome shotgun (WGS) entry which is preliminary data.</text>
</comment>
<keyword evidence="3" id="KW-1185">Reference proteome</keyword>
<reference evidence="2 3" key="2">
    <citation type="journal article" date="2016" name="Infect. Immun.">
        <title>Helicobacter saguini, a Novel Helicobacter Isolated from Cotton-Top Tamarins with Ulcerative Colitis, Has Proinflammatory Properties and Induces Typhlocolitis and Dysplasia in Gnotobiotic IL-10-/- Mice.</title>
        <authorList>
            <person name="Shen Z."/>
            <person name="Mannion A."/>
            <person name="Whary M.T."/>
            <person name="Muthupalani S."/>
            <person name="Sheh A."/>
            <person name="Feng Y."/>
            <person name="Gong G."/>
            <person name="Vandamme P."/>
            <person name="Holcombe H.R."/>
            <person name="Paster B.J."/>
            <person name="Fox J.G."/>
        </authorList>
    </citation>
    <scope>NUCLEOTIDE SEQUENCE [LARGE SCALE GENOMIC DNA]</scope>
    <source>
        <strain evidence="2 3">MIT 97-6194</strain>
    </source>
</reference>
<dbReference type="InterPro" id="IPR036291">
    <property type="entry name" value="NAD(P)-bd_dom_sf"/>
</dbReference>
<dbReference type="RefSeq" id="WP_081948311.1">
    <property type="nucleotide sequence ID" value="NZ_QBIV01000002.1"/>
</dbReference>
<proteinExistence type="predicted"/>
<dbReference type="GO" id="GO:0006537">
    <property type="term" value="P:glutamate biosynthetic process"/>
    <property type="evidence" value="ECO:0007669"/>
    <property type="project" value="TreeGrafter"/>
</dbReference>
<dbReference type="STRING" id="1548018.LS64_06005"/>
<dbReference type="OrthoDB" id="9803297at2"/>
<gene>
    <name evidence="2" type="ORF">LS64_006730</name>
</gene>
<accession>A0A347W2S7</accession>
<dbReference type="AlphaFoldDB" id="A0A347W2S7"/>
<dbReference type="SUPFAM" id="SSF51735">
    <property type="entry name" value="NAD(P)-binding Rossmann-fold domains"/>
    <property type="match status" value="1"/>
</dbReference>
<dbReference type="GO" id="GO:0005829">
    <property type="term" value="C:cytosol"/>
    <property type="evidence" value="ECO:0007669"/>
    <property type="project" value="TreeGrafter"/>
</dbReference>
<reference evidence="2 3" key="1">
    <citation type="journal article" date="2014" name="Genome Announc.">
        <title>Draft genome sequences of eight enterohepatic helicobacter species isolated from both laboratory and wild rodents.</title>
        <authorList>
            <person name="Sheh A."/>
            <person name="Shen Z."/>
            <person name="Fox J.G."/>
        </authorList>
    </citation>
    <scope>NUCLEOTIDE SEQUENCE [LARGE SCALE GENOMIC DNA]</scope>
    <source>
        <strain evidence="2 3">MIT 97-6194</strain>
    </source>
</reference>
<dbReference type="PANTHER" id="PTHR43571:SF1">
    <property type="entry name" value="NADP-SPECIFIC GLUTAMATE DEHYDROGENASE 1-RELATED"/>
    <property type="match status" value="1"/>
</dbReference>
<dbReference type="InterPro" id="IPR006096">
    <property type="entry name" value="Glu/Leu/Phe/Val/Trp_DH_C"/>
</dbReference>
<name>A0A347W2S7_9HELI</name>
<dbReference type="EMBL" id="JRMP02000009">
    <property type="protein sequence ID" value="TLD94190.1"/>
    <property type="molecule type" value="Genomic_DNA"/>
</dbReference>
<evidence type="ECO:0000259" key="1">
    <source>
        <dbReference type="Pfam" id="PF00208"/>
    </source>
</evidence>
<dbReference type="InterPro" id="IPR050724">
    <property type="entry name" value="Glu_Leu_Phe_Val_DH"/>
</dbReference>
<sequence length="502" mass="58099">MENMLDFYYNYFKKHYFRLKKLGLLSHIESNFGHFDRFFELDSSSLDSKKKNTESNNFLTKKLETKHFDIYIFAKNNNEKFVILELFYDSFNEIIESNFFADSNFGNKDSKNTNFFIESLQDIIISIALSMRFFGHNNIAIIFCKSKLDSKNHKFLEKKYHLVLKQENIIESNIKYSINNNITTKKDIESKTLMNSKKLRKMKNFASVKQIQSLLESRNAVFEGKFCVIVGINENSLHTLKALQILRAKVVAISDSKGFIYEENGLDILSLLQIIGDTNRLFFEKENFLKTYARLHKCEYSKDKLEIFNIPAFAFFLNDFSVKISLEMIENMLKNGCKCVVENALCIDYRLDSKLSNDLDISAKNLVTSKTSITSKTSVTSKNFLTSKNELRKNIDSKAILDSNNALKTNNIFETNTFFDIKEQKSALGYILDSKIIFTPFILTFTNALTPTFNHSDYEKICQNFAKIYDNALQNASELKSPTNLLLGVLDTNILDLKKEKE</sequence>
<evidence type="ECO:0000313" key="2">
    <source>
        <dbReference type="EMBL" id="TLD94190.1"/>
    </source>
</evidence>